<feature type="region of interest" description="Disordered" evidence="1">
    <location>
        <begin position="1"/>
        <end position="27"/>
    </location>
</feature>
<dbReference type="RefSeq" id="WP_268987043.1">
    <property type="nucleotide sequence ID" value="NZ_BNEK01000002.1"/>
</dbReference>
<organism evidence="2 3">
    <name type="scientific">Streptomyces hygroscopicus</name>
    <dbReference type="NCBI Taxonomy" id="1912"/>
    <lineage>
        <taxon>Bacteria</taxon>
        <taxon>Bacillati</taxon>
        <taxon>Actinomycetota</taxon>
        <taxon>Actinomycetes</taxon>
        <taxon>Kitasatosporales</taxon>
        <taxon>Streptomycetaceae</taxon>
        <taxon>Streptomyces</taxon>
        <taxon>Streptomyces violaceusniger group</taxon>
    </lineage>
</organism>
<comment type="caution">
    <text evidence="2">The sequence shown here is derived from an EMBL/GenBank/DDBJ whole genome shotgun (WGS) entry which is preliminary data.</text>
</comment>
<name>A0ABQ3TSA6_STRHY</name>
<evidence type="ECO:0000313" key="3">
    <source>
        <dbReference type="Proteomes" id="UP001054854"/>
    </source>
</evidence>
<accession>A0ABQ3TSA6</accession>
<gene>
    <name evidence="2" type="ORF">TPA0910_02540</name>
</gene>
<dbReference type="Gene3D" id="3.40.50.720">
    <property type="entry name" value="NAD(P)-binding Rossmann-like Domain"/>
    <property type="match status" value="2"/>
</dbReference>
<reference evidence="2" key="1">
    <citation type="submission" date="2024-05" db="EMBL/GenBank/DDBJ databases">
        <title>Whole genome shotgun sequence of Streptomyces hygroscopicus NBRC 113678.</title>
        <authorList>
            <person name="Komaki H."/>
            <person name="Tamura T."/>
        </authorList>
    </citation>
    <scope>NUCLEOTIDE SEQUENCE</scope>
    <source>
        <strain evidence="2">N11-34</strain>
    </source>
</reference>
<dbReference type="Proteomes" id="UP001054854">
    <property type="component" value="Unassembled WGS sequence"/>
</dbReference>
<proteinExistence type="predicted"/>
<keyword evidence="3" id="KW-1185">Reference proteome</keyword>
<evidence type="ECO:0000256" key="1">
    <source>
        <dbReference type="SAM" id="MobiDB-lite"/>
    </source>
</evidence>
<dbReference type="InterPro" id="IPR036291">
    <property type="entry name" value="NAD(P)-bd_dom_sf"/>
</dbReference>
<evidence type="ECO:0000313" key="2">
    <source>
        <dbReference type="EMBL" id="GHJ25821.1"/>
    </source>
</evidence>
<evidence type="ECO:0008006" key="4">
    <source>
        <dbReference type="Google" id="ProtNLM"/>
    </source>
</evidence>
<dbReference type="SUPFAM" id="SSF51735">
    <property type="entry name" value="NAD(P)-binding Rossmann-fold domains"/>
    <property type="match status" value="2"/>
</dbReference>
<dbReference type="EMBL" id="BNEK01000002">
    <property type="protein sequence ID" value="GHJ25821.1"/>
    <property type="molecule type" value="Genomic_DNA"/>
</dbReference>
<protein>
    <recommendedName>
        <fullName evidence="4">SDR family oxidoreductase</fullName>
    </recommendedName>
</protein>
<sequence length="94" mass="8957">MSASTTPGPALRPSGGPDCLDPSGRTALVPGAAGGIGRAGTLRPATAGARVRAVDRDAGGLTDLAAAAVAYLCGPHASSITGASLGMDGGWTAR</sequence>